<evidence type="ECO:0008006" key="13">
    <source>
        <dbReference type="Google" id="ProtNLM"/>
    </source>
</evidence>
<keyword evidence="3 10" id="KW-0732">Signal</keyword>
<protein>
    <recommendedName>
        <fullName evidence="13">Translocon-associated protein subunit alpha</fullName>
    </recommendedName>
</protein>
<evidence type="ECO:0000256" key="3">
    <source>
        <dbReference type="ARBA" id="ARBA00022729"/>
    </source>
</evidence>
<evidence type="ECO:0000313" key="12">
    <source>
        <dbReference type="Proteomes" id="UP000037122"/>
    </source>
</evidence>
<comment type="similarity">
    <text evidence="8">Belongs to the IRC22 family.</text>
</comment>
<comment type="function">
    <text evidence="7">Is probably involved in a pathway contributing to genomic integrity.</text>
</comment>
<comment type="subcellular location">
    <subcellularLocation>
        <location evidence="1">Endoplasmic reticulum membrane</location>
        <topology evidence="1">Single-pass type I membrane protein</topology>
    </subcellularLocation>
</comment>
<comment type="caution">
    <text evidence="11">The sequence shown here is derived from an EMBL/GenBank/DDBJ whole genome shotgun (WGS) entry which is preliminary data.</text>
</comment>
<keyword evidence="6 9" id="KW-0472">Membrane</keyword>
<dbReference type="VEuPathDB" id="FungiDB:CJJ07_004325"/>
<evidence type="ECO:0000256" key="10">
    <source>
        <dbReference type="SAM" id="SignalP"/>
    </source>
</evidence>
<feature type="signal peptide" evidence="10">
    <location>
        <begin position="1"/>
        <end position="19"/>
    </location>
</feature>
<evidence type="ECO:0000256" key="5">
    <source>
        <dbReference type="ARBA" id="ARBA00022989"/>
    </source>
</evidence>
<feature type="transmembrane region" description="Helical" evidence="9">
    <location>
        <begin position="165"/>
        <end position="184"/>
    </location>
</feature>
<gene>
    <name evidence="11" type="ORF">QG37_03348</name>
</gene>
<organism evidence="11 12">
    <name type="scientific">Candidozyma auris</name>
    <name type="common">Yeast</name>
    <name type="synonym">Candida auris</name>
    <dbReference type="NCBI Taxonomy" id="498019"/>
    <lineage>
        <taxon>Eukaryota</taxon>
        <taxon>Fungi</taxon>
        <taxon>Dikarya</taxon>
        <taxon>Ascomycota</taxon>
        <taxon>Saccharomycotina</taxon>
        <taxon>Pichiomycetes</taxon>
        <taxon>Metschnikowiaceae</taxon>
        <taxon>Candidozyma</taxon>
    </lineage>
</organism>
<feature type="chain" id="PRO_5005545335" description="Translocon-associated protein subunit alpha" evidence="10">
    <location>
        <begin position="20"/>
        <end position="229"/>
    </location>
</feature>
<name>A0A0L0P0V9_CANAR</name>
<evidence type="ECO:0000256" key="1">
    <source>
        <dbReference type="ARBA" id="ARBA00004115"/>
    </source>
</evidence>
<dbReference type="AlphaFoldDB" id="A0A0L0P0V9"/>
<dbReference type="EMBL" id="LGST01000021">
    <property type="protein sequence ID" value="KND99919.1"/>
    <property type="molecule type" value="Genomic_DNA"/>
</dbReference>
<evidence type="ECO:0000256" key="8">
    <source>
        <dbReference type="ARBA" id="ARBA00038311"/>
    </source>
</evidence>
<dbReference type="Proteomes" id="UP000037122">
    <property type="component" value="Unassembled WGS sequence"/>
</dbReference>
<keyword evidence="4" id="KW-0256">Endoplasmic reticulum</keyword>
<evidence type="ECO:0000313" key="11">
    <source>
        <dbReference type="EMBL" id="KND99919.1"/>
    </source>
</evidence>
<dbReference type="GO" id="GO:0005789">
    <property type="term" value="C:endoplasmic reticulum membrane"/>
    <property type="evidence" value="ECO:0007669"/>
    <property type="project" value="UniProtKB-SubCell"/>
</dbReference>
<reference evidence="12" key="1">
    <citation type="journal article" date="2015" name="BMC Genomics">
        <title>Draft genome of a commonly misdiagnosed multidrug resistant pathogen Candida auris.</title>
        <authorList>
            <person name="Chatterjee S."/>
            <person name="Alampalli S.V."/>
            <person name="Nageshan R.K."/>
            <person name="Chettiar S.T."/>
            <person name="Joshi S."/>
            <person name="Tatu U.S."/>
        </authorList>
    </citation>
    <scope>NUCLEOTIDE SEQUENCE [LARGE SCALE GENOMIC DNA]</scope>
    <source>
        <strain evidence="12">6684</strain>
    </source>
</reference>
<dbReference type="Pfam" id="PF03896">
    <property type="entry name" value="TRAP_alpha"/>
    <property type="match status" value="1"/>
</dbReference>
<keyword evidence="5 9" id="KW-1133">Transmembrane helix</keyword>
<dbReference type="VEuPathDB" id="FungiDB:QG37_03348"/>
<sequence>MKLKTAIFSLCYLANSIAASDYFGEAELDNDLKSFELDYFIEEHPHVKHDEVVTINVGEQIKLNYTLFNYEQSDITIVGLGGAFRHPLTGENVVNLTSSTVGPIVISPGDSASVGQRITFDFEAGNYLLSPRIFVAFNEELKVIQSRSQLVVLKDVPLSFFDPHFLFLELLLVIACLVFAYLFAPNMLQTSKFVSATSARRSDPTNYDPEWVPQHHQITQSRKRARKTY</sequence>
<evidence type="ECO:0000256" key="4">
    <source>
        <dbReference type="ARBA" id="ARBA00022824"/>
    </source>
</evidence>
<proteinExistence type="inferred from homology"/>
<keyword evidence="2 9" id="KW-0812">Transmembrane</keyword>
<evidence type="ECO:0000256" key="7">
    <source>
        <dbReference type="ARBA" id="ARBA00037565"/>
    </source>
</evidence>
<accession>A0A0L0P0V9</accession>
<dbReference type="InterPro" id="IPR005595">
    <property type="entry name" value="TRAP_alpha"/>
</dbReference>
<evidence type="ECO:0000256" key="2">
    <source>
        <dbReference type="ARBA" id="ARBA00022692"/>
    </source>
</evidence>
<evidence type="ECO:0000256" key="6">
    <source>
        <dbReference type="ARBA" id="ARBA00023136"/>
    </source>
</evidence>
<evidence type="ECO:0000256" key="9">
    <source>
        <dbReference type="SAM" id="Phobius"/>
    </source>
</evidence>